<keyword evidence="2" id="KW-0614">Plasmid</keyword>
<dbReference type="InterPro" id="IPR011010">
    <property type="entry name" value="DNA_brk_join_enz"/>
</dbReference>
<gene>
    <name evidence="2" type="ORF">Trichorick_01460</name>
</gene>
<dbReference type="Proteomes" id="UP001326613">
    <property type="component" value="Plasmid unnamed2"/>
</dbReference>
<dbReference type="EMBL" id="CP112934">
    <property type="protein sequence ID" value="WPY01547.1"/>
    <property type="molecule type" value="Genomic_DNA"/>
</dbReference>
<evidence type="ECO:0000259" key="1">
    <source>
        <dbReference type="Pfam" id="PF16684"/>
    </source>
</evidence>
<dbReference type="RefSeq" id="WP_323738993.1">
    <property type="nucleotide sequence ID" value="NZ_CP112934.1"/>
</dbReference>
<sequence length="284" mass="32671">MGIAKPQEFFNSIDNVKSLSTLKKKMNAERSYLENQYNTVASLKNGFTTYRNYLKANISTDRLIGKKPLINLLLEQFRLTEEQQAIFNSNKREDIKSNKSELRAIYNVDNYLNTANELLNSEYYLDKIIALCALTGRRAAEIGSTANFEYLNDDEVVFTGQLKTKTREDVQPYNIPLLSDSKAIIETLKAIRELRPRYVNKPELFHSATSKDLSVKVKKHFDGLFEGTPRIKDLRAIYALICFTEFHKIPANKKVDRDVYFSKILGHSESDITTCGSYVDFYIQ</sequence>
<dbReference type="Pfam" id="PF16684">
    <property type="entry name" value="ResT-TelK_cat"/>
    <property type="match status" value="1"/>
</dbReference>
<proteinExistence type="predicted"/>
<dbReference type="SUPFAM" id="SSF56349">
    <property type="entry name" value="DNA breaking-rejoining enzymes"/>
    <property type="match status" value="1"/>
</dbReference>
<geneLocation type="plasmid" evidence="2 3">
    <name>unnamed2</name>
</geneLocation>
<evidence type="ECO:0000313" key="2">
    <source>
        <dbReference type="EMBL" id="WPY01547.1"/>
    </source>
</evidence>
<organism evidence="2 3">
    <name type="scientific">Candidatus Trichorickettsia mobilis</name>
    <dbReference type="NCBI Taxonomy" id="1346319"/>
    <lineage>
        <taxon>Bacteria</taxon>
        <taxon>Pseudomonadati</taxon>
        <taxon>Pseudomonadota</taxon>
        <taxon>Alphaproteobacteria</taxon>
        <taxon>Rickettsiales</taxon>
        <taxon>Rickettsiaceae</taxon>
        <taxon>Rickettsieae</taxon>
        <taxon>Candidatus Trichorickettsia</taxon>
    </lineage>
</organism>
<dbReference type="Gene3D" id="1.10.443.30">
    <property type="entry name" value="Telomere resolvase"/>
    <property type="match status" value="1"/>
</dbReference>
<reference evidence="2 3" key="1">
    <citation type="submission" date="2022-10" db="EMBL/GenBank/DDBJ databases">
        <title>Host association and intracellularity evolved multiple times independently in the Rickettsiales.</title>
        <authorList>
            <person name="Castelli M."/>
            <person name="Nardi T."/>
            <person name="Gammuto L."/>
            <person name="Bellinzona G."/>
            <person name="Sabaneyeva E."/>
            <person name="Potekhin A."/>
            <person name="Serra V."/>
            <person name="Petroni G."/>
            <person name="Sassera D."/>
        </authorList>
    </citation>
    <scope>NUCLEOTIDE SEQUENCE [LARGE SCALE GENOMIC DNA]</scope>
    <source>
        <strain evidence="2 3">Kr 154-4</strain>
        <plasmid evidence="2 3">unnamed2</plasmid>
    </source>
</reference>
<accession>A0ABZ0UU36</accession>
<protein>
    <submittedName>
        <fullName evidence="2">Telomere resolvase domain protein</fullName>
    </submittedName>
</protein>
<dbReference type="InterPro" id="IPR032047">
    <property type="entry name" value="ResT/TelK_cat"/>
</dbReference>
<feature type="domain" description="Telomere resolvase ResT/TelK catalytic" evidence="1">
    <location>
        <begin position="106"/>
        <end position="281"/>
    </location>
</feature>
<name>A0ABZ0UU36_9RICK</name>
<keyword evidence="3" id="KW-1185">Reference proteome</keyword>
<dbReference type="InterPro" id="IPR038280">
    <property type="entry name" value="ResT/TelK_cat_sf"/>
</dbReference>
<evidence type="ECO:0000313" key="3">
    <source>
        <dbReference type="Proteomes" id="UP001326613"/>
    </source>
</evidence>